<feature type="compositionally biased region" description="Polar residues" evidence="1">
    <location>
        <begin position="175"/>
        <end position="198"/>
    </location>
</feature>
<feature type="compositionally biased region" description="Polar residues" evidence="1">
    <location>
        <begin position="214"/>
        <end position="227"/>
    </location>
</feature>
<feature type="region of interest" description="Disordered" evidence="1">
    <location>
        <begin position="175"/>
        <end position="251"/>
    </location>
</feature>
<dbReference type="OrthoDB" id="4094515at2759"/>
<dbReference type="AlphaFoldDB" id="A0A1E4TM89"/>
<dbReference type="InterPro" id="IPR028095">
    <property type="entry name" value="Mso1_N_dom"/>
</dbReference>
<reference evidence="4" key="1">
    <citation type="submission" date="2016-02" db="EMBL/GenBank/DDBJ databases">
        <title>Comparative genomics of biotechnologically important yeasts.</title>
        <authorList>
            <consortium name="DOE Joint Genome Institute"/>
            <person name="Riley R."/>
            <person name="Haridas S."/>
            <person name="Wolfe K.H."/>
            <person name="Lopes M.R."/>
            <person name="Hittinger C.T."/>
            <person name="Goker M."/>
            <person name="Salamov A."/>
            <person name="Wisecaver J."/>
            <person name="Long T.M."/>
            <person name="Aerts A.L."/>
            <person name="Barry K."/>
            <person name="Choi C."/>
            <person name="Clum A."/>
            <person name="Coughlan A.Y."/>
            <person name="Deshpande S."/>
            <person name="Douglass A.P."/>
            <person name="Hanson S.J."/>
            <person name="Klenk H.-P."/>
            <person name="Labutti K."/>
            <person name="Lapidus A."/>
            <person name="Lindquist E."/>
            <person name="Lipzen A."/>
            <person name="Meier-Kolthoff J.P."/>
            <person name="Ohm R.A."/>
            <person name="Otillar R.P."/>
            <person name="Pangilinan J."/>
            <person name="Peng Y."/>
            <person name="Rokas A."/>
            <person name="Rosa C.A."/>
            <person name="Scheuner C."/>
            <person name="Sibirny A.A."/>
            <person name="Slot J.C."/>
            <person name="Stielow J.B."/>
            <person name="Sun H."/>
            <person name="Kurtzman C.P."/>
            <person name="Blackwell M."/>
            <person name="Jeffries T.W."/>
            <person name="Grigoriev I.V."/>
        </authorList>
    </citation>
    <scope>NUCLEOTIDE SEQUENCE [LARGE SCALE GENOMIC DNA]</scope>
    <source>
        <strain evidence="4">NRRL Y-17796</strain>
    </source>
</reference>
<gene>
    <name evidence="3" type="ORF">CANCADRAFT_94516</name>
</gene>
<accession>A0A1E4TM89</accession>
<keyword evidence="4" id="KW-1185">Reference proteome</keyword>
<evidence type="ECO:0000256" key="1">
    <source>
        <dbReference type="SAM" id="MobiDB-lite"/>
    </source>
</evidence>
<feature type="compositionally biased region" description="Basic and acidic residues" evidence="1">
    <location>
        <begin position="236"/>
        <end position="251"/>
    </location>
</feature>
<feature type="domain" description="Mso1 N-terminal" evidence="2">
    <location>
        <begin position="60"/>
        <end position="91"/>
    </location>
</feature>
<feature type="region of interest" description="Disordered" evidence="1">
    <location>
        <begin position="1"/>
        <end position="44"/>
    </location>
</feature>
<dbReference type="EMBL" id="KV453841">
    <property type="protein sequence ID" value="ODV92861.1"/>
    <property type="molecule type" value="Genomic_DNA"/>
</dbReference>
<protein>
    <recommendedName>
        <fullName evidence="2">Mso1 N-terminal domain-containing protein</fullName>
    </recommendedName>
</protein>
<evidence type="ECO:0000313" key="4">
    <source>
        <dbReference type="Proteomes" id="UP000095023"/>
    </source>
</evidence>
<organism evidence="3 4">
    <name type="scientific">Tortispora caseinolytica NRRL Y-17796</name>
    <dbReference type="NCBI Taxonomy" id="767744"/>
    <lineage>
        <taxon>Eukaryota</taxon>
        <taxon>Fungi</taxon>
        <taxon>Dikarya</taxon>
        <taxon>Ascomycota</taxon>
        <taxon>Saccharomycotina</taxon>
        <taxon>Trigonopsidomycetes</taxon>
        <taxon>Trigonopsidales</taxon>
        <taxon>Trigonopsidaceae</taxon>
        <taxon>Tortispora</taxon>
    </lineage>
</organism>
<evidence type="ECO:0000259" key="2">
    <source>
        <dbReference type="Pfam" id="PF14475"/>
    </source>
</evidence>
<feature type="region of interest" description="Disordered" evidence="1">
    <location>
        <begin position="94"/>
        <end position="143"/>
    </location>
</feature>
<dbReference type="Proteomes" id="UP000095023">
    <property type="component" value="Unassembled WGS sequence"/>
</dbReference>
<evidence type="ECO:0000313" key="3">
    <source>
        <dbReference type="EMBL" id="ODV92861.1"/>
    </source>
</evidence>
<dbReference type="Pfam" id="PF14475">
    <property type="entry name" value="Mso1_Sec1_bdg"/>
    <property type="match status" value="1"/>
</dbReference>
<proteinExistence type="predicted"/>
<sequence length="251" mass="28017">MERYRPSVPTYGLKRAESVDPNFHSSVHRVNSADKTSESKGFGSGFVSRLRHYKSSASQKLKSEQDGPTEDTTLVHLALLNFYGDRPPEWLVPEQQSASERPEFKPTYSSQYQPSQHQQQQQPPQPTSQFSNFSPKYQQPRVSTPQANIYAQRSQSVAQQGSAPPNIYAQRSMSVATGTGAMQPSTSRGSGSNRQMDANQYAVDRRGTFDATATYDSVRNQTPSPALSQSSSGSQRIRDRFKAPRDRVTQF</sequence>
<feature type="compositionally biased region" description="Low complexity" evidence="1">
    <location>
        <begin position="106"/>
        <end position="135"/>
    </location>
</feature>
<name>A0A1E4TM89_9ASCO</name>